<proteinExistence type="inferred from homology"/>
<dbReference type="InterPro" id="IPR012340">
    <property type="entry name" value="NA-bd_OB-fold"/>
</dbReference>
<dbReference type="PROSITE" id="PS51687">
    <property type="entry name" value="SAM_MT_RNA_M5U"/>
    <property type="match status" value="1"/>
</dbReference>
<dbReference type="AlphaFoldDB" id="A0A8J6U4G1"/>
<protein>
    <submittedName>
        <fullName evidence="7">23S rRNA (Uracil(1939)-C(5))-methyltransferase RlmD</fullName>
        <ecNumber evidence="7">2.1.1.190</ecNumber>
    </submittedName>
</protein>
<evidence type="ECO:0000313" key="8">
    <source>
        <dbReference type="Proteomes" id="UP000621516"/>
    </source>
</evidence>
<evidence type="ECO:0000259" key="6">
    <source>
        <dbReference type="PROSITE" id="PS50926"/>
    </source>
</evidence>
<dbReference type="GO" id="GO:0070041">
    <property type="term" value="F:rRNA (uridine-C5-)-methyltransferase activity"/>
    <property type="evidence" value="ECO:0007669"/>
    <property type="project" value="TreeGrafter"/>
</dbReference>
<dbReference type="InterPro" id="IPR030390">
    <property type="entry name" value="MeTrfase_TrmA_AS"/>
</dbReference>
<name>A0A8J6U4G1_9FLAO</name>
<dbReference type="Pfam" id="PF05958">
    <property type="entry name" value="tRNA_U5-meth_tr"/>
    <property type="match status" value="1"/>
</dbReference>
<feature type="active site" evidence="5">
    <location>
        <position position="427"/>
    </location>
</feature>
<dbReference type="Proteomes" id="UP000621516">
    <property type="component" value="Unassembled WGS sequence"/>
</dbReference>
<dbReference type="PANTHER" id="PTHR11061:SF30">
    <property type="entry name" value="TRNA (URACIL(54)-C(5))-METHYLTRANSFERASE"/>
    <property type="match status" value="1"/>
</dbReference>
<gene>
    <name evidence="7" type="primary">rlmD</name>
    <name evidence="7" type="ORF">ICJ85_02605</name>
</gene>
<reference evidence="7 8" key="1">
    <citation type="journal article" date="2018" name="J. Microbiol.">
        <title>Aestuariibaculum marinum sp. nov., a marine bacterium isolated from seawater in South Korea.</title>
        <authorList>
            <person name="Choi J."/>
            <person name="Lee D."/>
            <person name="Jang J.H."/>
            <person name="Cha S."/>
            <person name="Seo T."/>
        </authorList>
    </citation>
    <scope>NUCLEOTIDE SEQUENCE [LARGE SCALE GENOMIC DNA]</scope>
    <source>
        <strain evidence="7 8">IP7</strain>
    </source>
</reference>
<dbReference type="PANTHER" id="PTHR11061">
    <property type="entry name" value="RNA M5U METHYLTRANSFERASE"/>
    <property type="match status" value="1"/>
</dbReference>
<sequence length="469" mass="53399">MSRKKRKQIFTNVEVVDAGAKGKTVAKAPDGKVIFLPNAVPGDVVDVQTFKARKAYYEGKATVFHKLSDKRTEPACEHFGVCGGCKWQDMAYEHQLYYKQKEVTNNLTRLGHIELPEVTPILGSAKQYFYRNKMEFSFSDSRWLTLEEVQSGEDVGDRNALGFHIPGMWDKILDVKTCHLQQDPSNDIRNSVKNFAIENGLDFFNTRNQTGLLRTMMIRTSTTGDIMVLIQFFKEDKNQRELLLDFIADKFPAVTSLLYVINGKANDTIYDQEVICYKGDDHIFEEMEGLKFKINAKSFYQTNSEQAFELYKITRDFADLTGDELVYDLYTGTGTIAQFVSRKAKKVVGVEAVPDAILAAKENAERNNITNCEFFVGDMKNVFNQEFIDTHGVPDIIITDPPRDGMHKDVVQQILNISPKRVVYVSCNSATQARDLALMNDMFKVIKTQAVDMFPQTFHVENVVLLEKR</sequence>
<dbReference type="EMBL" id="JACVXD010000001">
    <property type="protein sequence ID" value="MBD0822899.1"/>
    <property type="molecule type" value="Genomic_DNA"/>
</dbReference>
<feature type="binding site" evidence="4">
    <location>
        <position position="400"/>
    </location>
    <ligand>
        <name>S-adenosyl-L-methionine</name>
        <dbReference type="ChEBI" id="CHEBI:59789"/>
    </ligand>
</feature>
<dbReference type="Gene3D" id="3.40.50.150">
    <property type="entry name" value="Vaccinia Virus protein VP39"/>
    <property type="match status" value="1"/>
</dbReference>
<feature type="domain" description="TRAM" evidence="6">
    <location>
        <begin position="3"/>
        <end position="63"/>
    </location>
</feature>
<evidence type="ECO:0000256" key="2">
    <source>
        <dbReference type="ARBA" id="ARBA00022679"/>
    </source>
</evidence>
<dbReference type="SUPFAM" id="SSF53335">
    <property type="entry name" value="S-adenosyl-L-methionine-dependent methyltransferases"/>
    <property type="match status" value="1"/>
</dbReference>
<dbReference type="InterPro" id="IPR010280">
    <property type="entry name" value="U5_MeTrfase_fam"/>
</dbReference>
<dbReference type="InterPro" id="IPR002792">
    <property type="entry name" value="TRAM_dom"/>
</dbReference>
<keyword evidence="1 4" id="KW-0489">Methyltransferase</keyword>
<dbReference type="RefSeq" id="WP_188222204.1">
    <property type="nucleotide sequence ID" value="NZ_JACVXD010000001.1"/>
</dbReference>
<dbReference type="Pfam" id="PF01938">
    <property type="entry name" value="TRAM"/>
    <property type="match status" value="1"/>
</dbReference>
<comment type="caution">
    <text evidence="7">The sequence shown here is derived from an EMBL/GenBank/DDBJ whole genome shotgun (WGS) entry which is preliminary data.</text>
</comment>
<dbReference type="Gene3D" id="2.40.50.1070">
    <property type="match status" value="1"/>
</dbReference>
<feature type="binding site" evidence="4">
    <location>
        <position position="301"/>
    </location>
    <ligand>
        <name>S-adenosyl-L-methionine</name>
        <dbReference type="ChEBI" id="CHEBI:59789"/>
    </ligand>
</feature>
<feature type="binding site" evidence="4">
    <location>
        <position position="351"/>
    </location>
    <ligand>
        <name>S-adenosyl-L-methionine</name>
        <dbReference type="ChEBI" id="CHEBI:59789"/>
    </ligand>
</feature>
<dbReference type="InterPro" id="IPR029063">
    <property type="entry name" value="SAM-dependent_MTases_sf"/>
</dbReference>
<comment type="similarity">
    <text evidence="4">Belongs to the class I-like SAM-binding methyltransferase superfamily. RNA M5U methyltransferase family.</text>
</comment>
<dbReference type="Gene3D" id="2.40.50.140">
    <property type="entry name" value="Nucleic acid-binding proteins"/>
    <property type="match status" value="1"/>
</dbReference>
<dbReference type="FunFam" id="3.40.50.150:FF:000009">
    <property type="entry name" value="23S rRNA (Uracil(1939)-C(5))-methyltransferase RlmD"/>
    <property type="match status" value="1"/>
</dbReference>
<dbReference type="NCBIfam" id="TIGR00479">
    <property type="entry name" value="rumA"/>
    <property type="match status" value="1"/>
</dbReference>
<evidence type="ECO:0000256" key="1">
    <source>
        <dbReference type="ARBA" id="ARBA00022603"/>
    </source>
</evidence>
<evidence type="ECO:0000256" key="5">
    <source>
        <dbReference type="PROSITE-ProRule" id="PRU10015"/>
    </source>
</evidence>
<dbReference type="EC" id="2.1.1.190" evidence="7"/>
<dbReference type="GO" id="GO:0070475">
    <property type="term" value="P:rRNA base methylation"/>
    <property type="evidence" value="ECO:0007669"/>
    <property type="project" value="TreeGrafter"/>
</dbReference>
<accession>A0A8J6U4G1</accession>
<dbReference type="PROSITE" id="PS01231">
    <property type="entry name" value="TRMA_2"/>
    <property type="match status" value="1"/>
</dbReference>
<keyword evidence="3 4" id="KW-0949">S-adenosyl-L-methionine</keyword>
<keyword evidence="8" id="KW-1185">Reference proteome</keyword>
<evidence type="ECO:0000256" key="3">
    <source>
        <dbReference type="ARBA" id="ARBA00022691"/>
    </source>
</evidence>
<dbReference type="InterPro" id="IPR030391">
    <property type="entry name" value="MeTrfase_TrmA_CS"/>
</dbReference>
<feature type="binding site" evidence="4">
    <location>
        <position position="330"/>
    </location>
    <ligand>
        <name>S-adenosyl-L-methionine</name>
        <dbReference type="ChEBI" id="CHEBI:59789"/>
    </ligand>
</feature>
<evidence type="ECO:0000313" key="7">
    <source>
        <dbReference type="EMBL" id="MBD0822899.1"/>
    </source>
</evidence>
<evidence type="ECO:0000256" key="4">
    <source>
        <dbReference type="PROSITE-ProRule" id="PRU01024"/>
    </source>
</evidence>
<keyword evidence="2 4" id="KW-0808">Transferase</keyword>
<feature type="active site" description="Nucleophile" evidence="4">
    <location>
        <position position="427"/>
    </location>
</feature>
<organism evidence="7 8">
    <name type="scientific">Aestuariibaculum marinum</name>
    <dbReference type="NCBI Taxonomy" id="2683592"/>
    <lineage>
        <taxon>Bacteria</taxon>
        <taxon>Pseudomonadati</taxon>
        <taxon>Bacteroidota</taxon>
        <taxon>Flavobacteriia</taxon>
        <taxon>Flavobacteriales</taxon>
        <taxon>Flavobacteriaceae</taxon>
    </lineage>
</organism>
<dbReference type="SUPFAM" id="SSF50249">
    <property type="entry name" value="Nucleic acid-binding proteins"/>
    <property type="match status" value="1"/>
</dbReference>
<dbReference type="PROSITE" id="PS01230">
    <property type="entry name" value="TRMA_1"/>
    <property type="match status" value="1"/>
</dbReference>
<dbReference type="PROSITE" id="PS50926">
    <property type="entry name" value="TRAM"/>
    <property type="match status" value="1"/>
</dbReference>
<dbReference type="CDD" id="cd02440">
    <property type="entry name" value="AdoMet_MTases"/>
    <property type="match status" value="1"/>
</dbReference>